<reference evidence="9 10" key="1">
    <citation type="submission" date="2015-09" db="EMBL/GenBank/DDBJ databases">
        <authorList>
            <consortium name="Pathogen Informatics"/>
        </authorList>
    </citation>
    <scope>NUCLEOTIDE SEQUENCE [LARGE SCALE GENOMIC DNA]</scope>
    <source>
        <strain evidence="9 10">2789STDY5834856</strain>
    </source>
</reference>
<dbReference type="OrthoDB" id="9783218at2"/>
<dbReference type="Pfam" id="PF00528">
    <property type="entry name" value="BPD_transp_1"/>
    <property type="match status" value="1"/>
</dbReference>
<dbReference type="AlphaFoldDB" id="A0A174ELX3"/>
<protein>
    <submittedName>
        <fullName evidence="9">Binding-protein-dependent transport system inner membrane protein</fullName>
    </submittedName>
</protein>
<dbReference type="SUPFAM" id="SSF161098">
    <property type="entry name" value="MetI-like"/>
    <property type="match status" value="1"/>
</dbReference>
<feature type="transmembrane region" description="Helical" evidence="7">
    <location>
        <begin position="247"/>
        <end position="268"/>
    </location>
</feature>
<feature type="transmembrane region" description="Helical" evidence="7">
    <location>
        <begin position="306"/>
        <end position="325"/>
    </location>
</feature>
<evidence type="ECO:0000256" key="3">
    <source>
        <dbReference type="ARBA" id="ARBA00022475"/>
    </source>
</evidence>
<comment type="similarity">
    <text evidence="7">Belongs to the binding-protein-dependent transport system permease family.</text>
</comment>
<evidence type="ECO:0000256" key="1">
    <source>
        <dbReference type="ARBA" id="ARBA00004651"/>
    </source>
</evidence>
<evidence type="ECO:0000256" key="5">
    <source>
        <dbReference type="ARBA" id="ARBA00022989"/>
    </source>
</evidence>
<keyword evidence="2 7" id="KW-0813">Transport</keyword>
<dbReference type="RefSeq" id="WP_055265156.1">
    <property type="nucleotide sequence ID" value="NZ_CABIXQ010000008.1"/>
</dbReference>
<feature type="transmembrane region" description="Helical" evidence="7">
    <location>
        <begin position="131"/>
        <end position="157"/>
    </location>
</feature>
<dbReference type="PROSITE" id="PS50928">
    <property type="entry name" value="ABC_TM1"/>
    <property type="match status" value="1"/>
</dbReference>
<feature type="domain" description="ABC transmembrane type-1" evidence="8">
    <location>
        <begin position="127"/>
        <end position="325"/>
    </location>
</feature>
<evidence type="ECO:0000313" key="9">
    <source>
        <dbReference type="EMBL" id="CUO37588.1"/>
    </source>
</evidence>
<dbReference type="InterPro" id="IPR035906">
    <property type="entry name" value="MetI-like_sf"/>
</dbReference>
<name>A0A174ELX3_9CLOT</name>
<dbReference type="CDD" id="cd06261">
    <property type="entry name" value="TM_PBP2"/>
    <property type="match status" value="1"/>
</dbReference>
<organism evidence="9 10">
    <name type="scientific">Clostridium disporicum</name>
    <dbReference type="NCBI Taxonomy" id="84024"/>
    <lineage>
        <taxon>Bacteria</taxon>
        <taxon>Bacillati</taxon>
        <taxon>Bacillota</taxon>
        <taxon>Clostridia</taxon>
        <taxon>Eubacteriales</taxon>
        <taxon>Clostridiaceae</taxon>
        <taxon>Clostridium</taxon>
    </lineage>
</organism>
<gene>
    <name evidence="9" type="primary">oppC_2</name>
    <name evidence="9" type="ORF">ERS852471_01460</name>
</gene>
<dbReference type="InterPro" id="IPR025966">
    <property type="entry name" value="OppC_N"/>
</dbReference>
<evidence type="ECO:0000259" key="8">
    <source>
        <dbReference type="PROSITE" id="PS50928"/>
    </source>
</evidence>
<comment type="subcellular location">
    <subcellularLocation>
        <location evidence="1 7">Cell membrane</location>
        <topology evidence="1 7">Multi-pass membrane protein</topology>
    </subcellularLocation>
</comment>
<evidence type="ECO:0000256" key="4">
    <source>
        <dbReference type="ARBA" id="ARBA00022692"/>
    </source>
</evidence>
<feature type="transmembrane region" description="Helical" evidence="7">
    <location>
        <begin position="274"/>
        <end position="294"/>
    </location>
</feature>
<feature type="transmembrane region" description="Helical" evidence="7">
    <location>
        <begin position="43"/>
        <end position="64"/>
    </location>
</feature>
<keyword evidence="3" id="KW-1003">Cell membrane</keyword>
<dbReference type="PANTHER" id="PTHR43386:SF1">
    <property type="entry name" value="D,D-DIPEPTIDE TRANSPORT SYSTEM PERMEASE PROTEIN DDPC-RELATED"/>
    <property type="match status" value="1"/>
</dbReference>
<dbReference type="EMBL" id="CYZX01000008">
    <property type="protein sequence ID" value="CUO37588.1"/>
    <property type="molecule type" value="Genomic_DNA"/>
</dbReference>
<evidence type="ECO:0000256" key="7">
    <source>
        <dbReference type="RuleBase" id="RU363032"/>
    </source>
</evidence>
<dbReference type="Proteomes" id="UP000095594">
    <property type="component" value="Unassembled WGS sequence"/>
</dbReference>
<dbReference type="InterPro" id="IPR000515">
    <property type="entry name" value="MetI-like"/>
</dbReference>
<feature type="transmembrane region" description="Helical" evidence="7">
    <location>
        <begin position="169"/>
        <end position="191"/>
    </location>
</feature>
<evidence type="ECO:0000313" key="10">
    <source>
        <dbReference type="Proteomes" id="UP000095594"/>
    </source>
</evidence>
<evidence type="ECO:0000256" key="2">
    <source>
        <dbReference type="ARBA" id="ARBA00022448"/>
    </source>
</evidence>
<sequence>MLTSEEIKNTTQANQEEQDNFEQNQIILTPGQLIMKRFFRNKLAILGLCIILAISLFSFIGPIFSPYGEYEIFYINQTTGEEIRMTETEKIKEKNVGVNVKAPMSAAHPLGTDADGRDVLTRLMYGGRISLIFSIVVTIIEMALGVTLGGIAGYYGGKIDMIIMRLVDIFYCIPFFPLMLVTASLMSAFGVKPQMKIYFLMLIMGVFNWSGVARMVRGQILSIREMDYMQAAEACGLSATRKIFKHLIPNVTPVIIVMATMDLGGFILSESALSFLGVGLAFPYASLGNMVNAVNSSIIMKNYLNIWLPPGLLILFIVMAFNFIGDGLRDAFDPKMKR</sequence>
<proteinExistence type="inferred from homology"/>
<dbReference type="PANTHER" id="PTHR43386">
    <property type="entry name" value="OLIGOPEPTIDE TRANSPORT SYSTEM PERMEASE PROTEIN APPC"/>
    <property type="match status" value="1"/>
</dbReference>
<keyword evidence="5 7" id="KW-1133">Transmembrane helix</keyword>
<dbReference type="GO" id="GO:0005886">
    <property type="term" value="C:plasma membrane"/>
    <property type="evidence" value="ECO:0007669"/>
    <property type="project" value="UniProtKB-SubCell"/>
</dbReference>
<accession>A0A174ELX3</accession>
<keyword evidence="4 7" id="KW-0812">Transmembrane</keyword>
<dbReference type="Gene3D" id="1.10.3720.10">
    <property type="entry name" value="MetI-like"/>
    <property type="match status" value="1"/>
</dbReference>
<dbReference type="Pfam" id="PF12911">
    <property type="entry name" value="OppC_N"/>
    <property type="match status" value="1"/>
</dbReference>
<keyword evidence="6 7" id="KW-0472">Membrane</keyword>
<dbReference type="InterPro" id="IPR050366">
    <property type="entry name" value="BP-dependent_transpt_permease"/>
</dbReference>
<evidence type="ECO:0000256" key="6">
    <source>
        <dbReference type="ARBA" id="ARBA00023136"/>
    </source>
</evidence>
<feature type="transmembrane region" description="Helical" evidence="7">
    <location>
        <begin position="197"/>
        <end position="216"/>
    </location>
</feature>
<dbReference type="GO" id="GO:0055085">
    <property type="term" value="P:transmembrane transport"/>
    <property type="evidence" value="ECO:0007669"/>
    <property type="project" value="InterPro"/>
</dbReference>